<reference evidence="1 2" key="1">
    <citation type="submission" date="2016-10" db="EMBL/GenBank/DDBJ databases">
        <authorList>
            <person name="de Groot N.N."/>
        </authorList>
    </citation>
    <scope>NUCLEOTIDE SEQUENCE [LARGE SCALE GENOMIC DNA]</scope>
    <source>
        <strain evidence="1 2">LMG 27941</strain>
    </source>
</reference>
<dbReference type="GO" id="GO:0003729">
    <property type="term" value="F:mRNA binding"/>
    <property type="evidence" value="ECO:0007669"/>
    <property type="project" value="InterPro"/>
</dbReference>
<accession>A0A1H9ALU6</accession>
<sequence length="92" mass="10468">MALVSQTDTMNSQRALLELVFNKLVPRTLDWSRLESLLVSLGARVVEGRGSRVRFELNGEVATFHRPHPDRHAKPYQVRDARQFLEQAGVTP</sequence>
<evidence type="ECO:0000313" key="1">
    <source>
        <dbReference type="EMBL" id="SEP77545.1"/>
    </source>
</evidence>
<evidence type="ECO:0000313" key="2">
    <source>
        <dbReference type="Proteomes" id="UP000199221"/>
    </source>
</evidence>
<dbReference type="AlphaFoldDB" id="A0A1H9ALU6"/>
<gene>
    <name evidence="1" type="ORF">SAMN05216230_101441</name>
</gene>
<name>A0A1H9ALU6_9PSED</name>
<dbReference type="EMBL" id="FOEQ01000001">
    <property type="protein sequence ID" value="SEP77545.1"/>
    <property type="molecule type" value="Genomic_DNA"/>
</dbReference>
<dbReference type="InterPro" id="IPR012933">
    <property type="entry name" value="HicA_mRNA_interferase"/>
</dbReference>
<organism evidence="1 2">
    <name type="scientific">Pseudomonas soli</name>
    <dbReference type="NCBI Taxonomy" id="1306993"/>
    <lineage>
        <taxon>Bacteria</taxon>
        <taxon>Pseudomonadati</taxon>
        <taxon>Pseudomonadota</taxon>
        <taxon>Gammaproteobacteria</taxon>
        <taxon>Pseudomonadales</taxon>
        <taxon>Pseudomonadaceae</taxon>
        <taxon>Pseudomonas</taxon>
    </lineage>
</organism>
<protein>
    <submittedName>
        <fullName evidence="1">HicA toxin of toxin-antitoxin</fullName>
    </submittedName>
</protein>
<proteinExistence type="predicted"/>
<dbReference type="Pfam" id="PF07927">
    <property type="entry name" value="HicA_toxin"/>
    <property type="match status" value="1"/>
</dbReference>
<dbReference type="Proteomes" id="UP000199221">
    <property type="component" value="Unassembled WGS sequence"/>
</dbReference>